<feature type="transmembrane region" description="Helical" evidence="1">
    <location>
        <begin position="13"/>
        <end position="31"/>
    </location>
</feature>
<organism evidence="2 3">
    <name type="scientific">Colletotrichum zoysiae</name>
    <dbReference type="NCBI Taxonomy" id="1216348"/>
    <lineage>
        <taxon>Eukaryota</taxon>
        <taxon>Fungi</taxon>
        <taxon>Dikarya</taxon>
        <taxon>Ascomycota</taxon>
        <taxon>Pezizomycotina</taxon>
        <taxon>Sordariomycetes</taxon>
        <taxon>Hypocreomycetidae</taxon>
        <taxon>Glomerellales</taxon>
        <taxon>Glomerellaceae</taxon>
        <taxon>Colletotrichum</taxon>
        <taxon>Colletotrichum graminicola species complex</taxon>
    </lineage>
</organism>
<comment type="caution">
    <text evidence="2">The sequence shown here is derived from an EMBL/GenBank/DDBJ whole genome shotgun (WGS) entry which is preliminary data.</text>
</comment>
<sequence length="108" mass="11537">MAPHAPTNTTGRYGIPVIVLLSWSTMAPLGLGSRFTLKTTSIGKGRVPVGLKLCREISEAVDSVASAIGRWRSKPSRATGRIKERGPVVAGKTFAKTLLFPCLWKDGS</sequence>
<evidence type="ECO:0000256" key="1">
    <source>
        <dbReference type="SAM" id="Phobius"/>
    </source>
</evidence>
<keyword evidence="3" id="KW-1185">Reference proteome</keyword>
<reference evidence="2" key="1">
    <citation type="submission" date="2021-06" db="EMBL/GenBank/DDBJ databases">
        <title>Comparative genomics, transcriptomics and evolutionary studies reveal genomic signatures of adaptation to plant cell wall in hemibiotrophic fungi.</title>
        <authorList>
            <consortium name="DOE Joint Genome Institute"/>
            <person name="Baroncelli R."/>
            <person name="Diaz J.F."/>
            <person name="Benocci T."/>
            <person name="Peng M."/>
            <person name="Battaglia E."/>
            <person name="Haridas S."/>
            <person name="Andreopoulos W."/>
            <person name="Labutti K."/>
            <person name="Pangilinan J."/>
            <person name="Floch G.L."/>
            <person name="Makela M.R."/>
            <person name="Henrissat B."/>
            <person name="Grigoriev I.V."/>
            <person name="Crouch J.A."/>
            <person name="De Vries R.P."/>
            <person name="Sukno S.A."/>
            <person name="Thon M.R."/>
        </authorList>
    </citation>
    <scope>NUCLEOTIDE SEQUENCE</scope>
    <source>
        <strain evidence="2">MAFF235873</strain>
    </source>
</reference>
<dbReference type="AlphaFoldDB" id="A0AAD9LT95"/>
<keyword evidence="1" id="KW-0472">Membrane</keyword>
<proteinExistence type="predicted"/>
<dbReference type="Proteomes" id="UP001232148">
    <property type="component" value="Unassembled WGS sequence"/>
</dbReference>
<evidence type="ECO:0000313" key="3">
    <source>
        <dbReference type="Proteomes" id="UP001232148"/>
    </source>
</evidence>
<gene>
    <name evidence="2" type="ORF">LX32DRAFT_327226</name>
</gene>
<keyword evidence="1" id="KW-1133">Transmembrane helix</keyword>
<accession>A0AAD9LT95</accession>
<evidence type="ECO:0000313" key="2">
    <source>
        <dbReference type="EMBL" id="KAK2020444.1"/>
    </source>
</evidence>
<name>A0AAD9LT95_9PEZI</name>
<keyword evidence="1" id="KW-0812">Transmembrane</keyword>
<dbReference type="EMBL" id="MU843251">
    <property type="protein sequence ID" value="KAK2020444.1"/>
    <property type="molecule type" value="Genomic_DNA"/>
</dbReference>
<protein>
    <submittedName>
        <fullName evidence="2">Uncharacterized protein</fullName>
    </submittedName>
</protein>